<name>A0A089YSP5_STRGA</name>
<evidence type="ECO:0000259" key="3">
    <source>
        <dbReference type="Pfam" id="PF19956"/>
    </source>
</evidence>
<dbReference type="Pfam" id="PF20028">
    <property type="entry name" value="VMAP-C"/>
    <property type="match status" value="1"/>
</dbReference>
<feature type="domain" description="vWA-MoxR associated protein C-terminal" evidence="4">
    <location>
        <begin position="245"/>
        <end position="474"/>
    </location>
</feature>
<feature type="region of interest" description="Disordered" evidence="1">
    <location>
        <begin position="196"/>
        <end position="220"/>
    </location>
</feature>
<dbReference type="Proteomes" id="UP000029482">
    <property type="component" value="Chromosome"/>
</dbReference>
<dbReference type="InterPro" id="IPR045555">
    <property type="entry name" value="VMAP-M0"/>
</dbReference>
<dbReference type="EMBL" id="CP009438">
    <property type="protein sequence ID" value="AIR96690.1"/>
    <property type="molecule type" value="Genomic_DNA"/>
</dbReference>
<dbReference type="Pfam" id="PF19956">
    <property type="entry name" value="EAD2"/>
    <property type="match status" value="1"/>
</dbReference>
<evidence type="ECO:0000256" key="1">
    <source>
        <dbReference type="SAM" id="MobiDB-lite"/>
    </source>
</evidence>
<dbReference type="OrthoDB" id="3867284at2"/>
<dbReference type="AlphaFoldDB" id="A0A089YSP5"/>
<reference evidence="6" key="1">
    <citation type="journal article" date="2015" name="J. Biotechnol.">
        <title>Complete genome sequence of the actinobacterium Streptomyces glaucescens GLA.O (DSM 40922) consisting of a linear chromosome and one linear plasmid.</title>
        <authorList>
            <person name="Ortseifen V."/>
            <person name="Winkler A."/>
            <person name="Albersmeier A."/>
            <person name="Wendler S."/>
            <person name="Puhler A."/>
            <person name="Kalinowski J."/>
            <person name="Ruckert C."/>
        </authorList>
    </citation>
    <scope>NUCLEOTIDE SEQUENCE [LARGE SCALE GENOMIC DNA]</scope>
    <source>
        <strain evidence="6">DSM 40922 / GLA O</strain>
    </source>
</reference>
<accession>A0A089YSP5</accession>
<keyword evidence="6" id="KW-1185">Reference proteome</keyword>
<sequence>MTGPGERADDAPRELPRYLVDAVDDVCALLDPLAFGHMVHRFGPRSRAAVDSTVPMSRRALLVQLMEEMCHRPDGLAPLVRHLEVREGNTTAIQRLKVAVAAWEVELFDAEEWNEVFTLLDGVRVPDLRRWYARFLGVRGRPGPPAHCTEPWSVFLHAATLNARPGESLPCFQLLRQLVPAGGGRDFALADWADAHDTLPTPRDPGQEQPGQAPARHPGDVWNPTSCLVLRLRPLLDSDTRTEVLLSHWWRTHPGQQQRGADRRVPLEHAERAVRRLIHRAESDWAYLKTDIAIEFVLPRALLDLRVERWRKAAFQGVGGVLGEDHHVVLRSLDRHDRRDLHGRWGSRWRAFTEGKAGRVHWFPEDGRAHLLSEPPPAVVVLSEAPGSAGRDGAAQRRTDELGEALRAGVPIVLWDRRGRADPAFRAELRTLLERHDPRGLPGVVRALRIAAADRDAGTIAVVGPHVALLWDDPDRMPVASPGRGQEAARTEEEGQ</sequence>
<dbReference type="RefSeq" id="WP_043498198.1">
    <property type="nucleotide sequence ID" value="NZ_CP009438.1"/>
</dbReference>
<evidence type="ECO:0000313" key="6">
    <source>
        <dbReference type="Proteomes" id="UP000029482"/>
    </source>
</evidence>
<dbReference type="InterPro" id="IPR045450">
    <property type="entry name" value="VMAP_C"/>
</dbReference>
<evidence type="ECO:0000259" key="4">
    <source>
        <dbReference type="Pfam" id="PF20028"/>
    </source>
</evidence>
<evidence type="ECO:0008006" key="7">
    <source>
        <dbReference type="Google" id="ProtNLM"/>
    </source>
</evidence>
<proteinExistence type="predicted"/>
<dbReference type="eggNOG" id="ENOG5032TJ5">
    <property type="taxonomic scope" value="Bacteria"/>
</dbReference>
<organism evidence="5 6">
    <name type="scientific">Streptomyces glaucescens</name>
    <dbReference type="NCBI Taxonomy" id="1907"/>
    <lineage>
        <taxon>Bacteria</taxon>
        <taxon>Bacillati</taxon>
        <taxon>Actinomycetota</taxon>
        <taxon>Actinomycetes</taxon>
        <taxon>Kitasatosporales</taxon>
        <taxon>Streptomycetaceae</taxon>
        <taxon>Streptomyces</taxon>
    </lineage>
</organism>
<feature type="compositionally biased region" description="Basic and acidic residues" evidence="1">
    <location>
        <begin position="487"/>
        <end position="496"/>
    </location>
</feature>
<evidence type="ECO:0000259" key="2">
    <source>
        <dbReference type="Pfam" id="PF19916"/>
    </source>
</evidence>
<feature type="region of interest" description="Disordered" evidence="1">
    <location>
        <begin position="474"/>
        <end position="496"/>
    </location>
</feature>
<evidence type="ECO:0000313" key="5">
    <source>
        <dbReference type="EMBL" id="AIR96690.1"/>
    </source>
</evidence>
<protein>
    <recommendedName>
        <fullName evidence="7">Collagen alpha-1(III) chain</fullName>
    </recommendedName>
</protein>
<dbReference type="HOGENOM" id="CLU_040804_0_0_11"/>
<feature type="domain" description="vWA-MoxR associated protein middle region 0" evidence="2">
    <location>
        <begin position="108"/>
        <end position="197"/>
    </location>
</feature>
<feature type="domain" description="Effector-associated" evidence="3">
    <location>
        <begin position="20"/>
        <end position="100"/>
    </location>
</feature>
<dbReference type="STRING" id="1907.SGLAU_03310"/>
<dbReference type="KEGG" id="sgu:SGLAU_03310"/>
<dbReference type="InterPro" id="IPR045431">
    <property type="entry name" value="EAD2"/>
</dbReference>
<gene>
    <name evidence="5" type="ORF">SGLAU_03310</name>
</gene>
<dbReference type="Pfam" id="PF19916">
    <property type="entry name" value="VMAP-M0"/>
    <property type="match status" value="1"/>
</dbReference>